<comment type="catalytic activity">
    <reaction evidence="7">
        <text>dCMP + ATP = dCDP + ADP</text>
        <dbReference type="Rhea" id="RHEA:25094"/>
        <dbReference type="ChEBI" id="CHEBI:30616"/>
        <dbReference type="ChEBI" id="CHEBI:57566"/>
        <dbReference type="ChEBI" id="CHEBI:58593"/>
        <dbReference type="ChEBI" id="CHEBI:456216"/>
        <dbReference type="EC" id="2.7.4.25"/>
    </reaction>
</comment>
<organism evidence="11 12">
    <name type="scientific">Nematocida displodere</name>
    <dbReference type="NCBI Taxonomy" id="1805483"/>
    <lineage>
        <taxon>Eukaryota</taxon>
        <taxon>Fungi</taxon>
        <taxon>Fungi incertae sedis</taxon>
        <taxon>Microsporidia</taxon>
        <taxon>Nematocida</taxon>
    </lineage>
</organism>
<keyword evidence="12" id="KW-1185">Reference proteome</keyword>
<dbReference type="Pfam" id="PF02224">
    <property type="entry name" value="Cytidylate_kin"/>
    <property type="match status" value="1"/>
</dbReference>
<evidence type="ECO:0000256" key="8">
    <source>
        <dbReference type="ARBA" id="ARBA00048478"/>
    </source>
</evidence>
<evidence type="ECO:0000313" key="12">
    <source>
        <dbReference type="Proteomes" id="UP000185944"/>
    </source>
</evidence>
<evidence type="ECO:0000256" key="1">
    <source>
        <dbReference type="ARBA" id="ARBA00009427"/>
    </source>
</evidence>
<name>A0A177ECN6_9MICR</name>
<dbReference type="GO" id="GO:0036431">
    <property type="term" value="F:dCMP kinase activity"/>
    <property type="evidence" value="ECO:0007669"/>
    <property type="project" value="InterPro"/>
</dbReference>
<dbReference type="OrthoDB" id="10263145at2759"/>
<keyword evidence="3" id="KW-0808">Transferase</keyword>
<feature type="coiled-coil region" evidence="9">
    <location>
        <begin position="169"/>
        <end position="196"/>
    </location>
</feature>
<protein>
    <recommendedName>
        <fullName evidence="2">(d)CMP kinase</fullName>
        <ecNumber evidence="2">2.7.4.25</ecNumber>
    </recommendedName>
</protein>
<evidence type="ECO:0000256" key="3">
    <source>
        <dbReference type="ARBA" id="ARBA00022679"/>
    </source>
</evidence>
<dbReference type="RefSeq" id="XP_067544345.1">
    <property type="nucleotide sequence ID" value="XM_067688248.1"/>
</dbReference>
<reference evidence="11 12" key="1">
    <citation type="submission" date="2016-02" db="EMBL/GenBank/DDBJ databases">
        <title>Discovery of a natural microsporidian pathogen with a broad tissue tropism in Caenorhabditis elegans.</title>
        <authorList>
            <person name="Luallen R.J."/>
            <person name="Reinke A.W."/>
            <person name="Tong L."/>
            <person name="Botts M.R."/>
            <person name="Felix M.-A."/>
            <person name="Troemel E.R."/>
        </authorList>
    </citation>
    <scope>NUCLEOTIDE SEQUENCE [LARGE SCALE GENOMIC DNA]</scope>
    <source>
        <strain evidence="11 12">JUm2807</strain>
    </source>
</reference>
<dbReference type="InterPro" id="IPR011994">
    <property type="entry name" value="Cytidylate_kinase_dom"/>
</dbReference>
<gene>
    <name evidence="11" type="ORF">NEDG_00830</name>
</gene>
<dbReference type="STRING" id="1805483.A0A177ECN6"/>
<dbReference type="GeneID" id="93647180"/>
<sequence length="238" mass="26318">MQMAASRRKSPFRIAIDGPAGAGKSTLAEALAHDLSFTHINTGVIYRALSFTLIGWVGGFKNFDLLSSLLGREDPEIYAEVERFSPEIAGDEVFLKQENVTLHLRTPEIDSVVGIIAKYPGVRKKIGELQRKLINTHSVPGVVVEGRDIGTVIIPDAELKIFLIASVHVRAQRRAQENQTNNVQEIEKEMEERDRLDRTRETSPLVQAPDAIVIDNSALSIASTIATIKAIVARRWAE</sequence>
<dbReference type="GO" id="GO:0005524">
    <property type="term" value="F:ATP binding"/>
    <property type="evidence" value="ECO:0007669"/>
    <property type="project" value="UniProtKB-KW"/>
</dbReference>
<proteinExistence type="inferred from homology"/>
<evidence type="ECO:0000256" key="4">
    <source>
        <dbReference type="ARBA" id="ARBA00022741"/>
    </source>
</evidence>
<comment type="caution">
    <text evidence="11">The sequence shown here is derived from an EMBL/GenBank/DDBJ whole genome shotgun (WGS) entry which is preliminary data.</text>
</comment>
<comment type="catalytic activity">
    <reaction evidence="8">
        <text>CMP + ATP = CDP + ADP</text>
        <dbReference type="Rhea" id="RHEA:11600"/>
        <dbReference type="ChEBI" id="CHEBI:30616"/>
        <dbReference type="ChEBI" id="CHEBI:58069"/>
        <dbReference type="ChEBI" id="CHEBI:60377"/>
        <dbReference type="ChEBI" id="CHEBI:456216"/>
        <dbReference type="EC" id="2.7.4.25"/>
    </reaction>
</comment>
<dbReference type="VEuPathDB" id="MicrosporidiaDB:NEDG_00830"/>
<keyword evidence="4" id="KW-0547">Nucleotide-binding</keyword>
<dbReference type="GO" id="GO:0005829">
    <property type="term" value="C:cytosol"/>
    <property type="evidence" value="ECO:0007669"/>
    <property type="project" value="TreeGrafter"/>
</dbReference>
<evidence type="ECO:0000313" key="11">
    <source>
        <dbReference type="EMBL" id="OAG29697.1"/>
    </source>
</evidence>
<dbReference type="Proteomes" id="UP000185944">
    <property type="component" value="Unassembled WGS sequence"/>
</dbReference>
<evidence type="ECO:0000256" key="2">
    <source>
        <dbReference type="ARBA" id="ARBA00012906"/>
    </source>
</evidence>
<dbReference type="NCBIfam" id="TIGR00017">
    <property type="entry name" value="cmk"/>
    <property type="match status" value="1"/>
</dbReference>
<dbReference type="EMBL" id="LTDL01000040">
    <property type="protein sequence ID" value="OAG29697.1"/>
    <property type="molecule type" value="Genomic_DNA"/>
</dbReference>
<dbReference type="CDD" id="cd02020">
    <property type="entry name" value="CMPK"/>
    <property type="match status" value="1"/>
</dbReference>
<dbReference type="PANTHER" id="PTHR21299">
    <property type="entry name" value="CYTIDYLATE KINASE/PANTOATE-BETA-ALANINE LIGASE"/>
    <property type="match status" value="1"/>
</dbReference>
<keyword evidence="9" id="KW-0175">Coiled coil</keyword>
<dbReference type="HAMAP" id="MF_00238">
    <property type="entry name" value="Cytidyl_kinase_type1"/>
    <property type="match status" value="1"/>
</dbReference>
<evidence type="ECO:0000256" key="7">
    <source>
        <dbReference type="ARBA" id="ARBA00047615"/>
    </source>
</evidence>
<dbReference type="InterPro" id="IPR003136">
    <property type="entry name" value="Cytidylate_kin"/>
</dbReference>
<dbReference type="EC" id="2.7.4.25" evidence="2"/>
<dbReference type="GO" id="GO:0015949">
    <property type="term" value="P:nucleobase-containing small molecule interconversion"/>
    <property type="evidence" value="ECO:0007669"/>
    <property type="project" value="TreeGrafter"/>
</dbReference>
<feature type="domain" description="Cytidylate kinase" evidence="10">
    <location>
        <begin position="14"/>
        <end position="231"/>
    </location>
</feature>
<keyword evidence="6" id="KW-0067">ATP-binding</keyword>
<evidence type="ECO:0000256" key="9">
    <source>
        <dbReference type="SAM" id="Coils"/>
    </source>
</evidence>
<comment type="similarity">
    <text evidence="1">Belongs to the cytidylate kinase family. Type 1 subfamily.</text>
</comment>
<evidence type="ECO:0000259" key="10">
    <source>
        <dbReference type="Pfam" id="PF02224"/>
    </source>
</evidence>
<accession>A0A177ECN6</accession>
<evidence type="ECO:0000256" key="6">
    <source>
        <dbReference type="ARBA" id="ARBA00022840"/>
    </source>
</evidence>
<dbReference type="AlphaFoldDB" id="A0A177ECN6"/>
<keyword evidence="5 11" id="KW-0418">Kinase</keyword>
<dbReference type="SUPFAM" id="SSF52540">
    <property type="entry name" value="P-loop containing nucleoside triphosphate hydrolases"/>
    <property type="match status" value="1"/>
</dbReference>
<evidence type="ECO:0000256" key="5">
    <source>
        <dbReference type="ARBA" id="ARBA00022777"/>
    </source>
</evidence>
<dbReference type="InterPro" id="IPR027417">
    <property type="entry name" value="P-loop_NTPase"/>
</dbReference>
<dbReference type="Gene3D" id="3.40.50.300">
    <property type="entry name" value="P-loop containing nucleotide triphosphate hydrolases"/>
    <property type="match status" value="1"/>
</dbReference>
<dbReference type="PANTHER" id="PTHR21299:SF2">
    <property type="entry name" value="CYTIDYLATE KINASE"/>
    <property type="match status" value="1"/>
</dbReference>